<protein>
    <submittedName>
        <fullName evidence="2">Uncharacterized protein</fullName>
    </submittedName>
</protein>
<dbReference type="AlphaFoldDB" id="A0A4S8MAY6"/>
<reference evidence="2 3" key="1">
    <citation type="journal article" date="2019" name="Nat. Ecol. Evol.">
        <title>Megaphylogeny resolves global patterns of mushroom evolution.</title>
        <authorList>
            <person name="Varga T."/>
            <person name="Krizsan K."/>
            <person name="Foldi C."/>
            <person name="Dima B."/>
            <person name="Sanchez-Garcia M."/>
            <person name="Sanchez-Ramirez S."/>
            <person name="Szollosi G.J."/>
            <person name="Szarkandi J.G."/>
            <person name="Papp V."/>
            <person name="Albert L."/>
            <person name="Andreopoulos W."/>
            <person name="Angelini C."/>
            <person name="Antonin V."/>
            <person name="Barry K.W."/>
            <person name="Bougher N.L."/>
            <person name="Buchanan P."/>
            <person name="Buyck B."/>
            <person name="Bense V."/>
            <person name="Catcheside P."/>
            <person name="Chovatia M."/>
            <person name="Cooper J."/>
            <person name="Damon W."/>
            <person name="Desjardin D."/>
            <person name="Finy P."/>
            <person name="Geml J."/>
            <person name="Haridas S."/>
            <person name="Hughes K."/>
            <person name="Justo A."/>
            <person name="Karasinski D."/>
            <person name="Kautmanova I."/>
            <person name="Kiss B."/>
            <person name="Kocsube S."/>
            <person name="Kotiranta H."/>
            <person name="LaButti K.M."/>
            <person name="Lechner B.E."/>
            <person name="Liimatainen K."/>
            <person name="Lipzen A."/>
            <person name="Lukacs Z."/>
            <person name="Mihaltcheva S."/>
            <person name="Morgado L.N."/>
            <person name="Niskanen T."/>
            <person name="Noordeloos M.E."/>
            <person name="Ohm R.A."/>
            <person name="Ortiz-Santana B."/>
            <person name="Ovrebo C."/>
            <person name="Racz N."/>
            <person name="Riley R."/>
            <person name="Savchenko A."/>
            <person name="Shiryaev A."/>
            <person name="Soop K."/>
            <person name="Spirin V."/>
            <person name="Szebenyi C."/>
            <person name="Tomsovsky M."/>
            <person name="Tulloss R.E."/>
            <person name="Uehling J."/>
            <person name="Grigoriev I.V."/>
            <person name="Vagvolgyi C."/>
            <person name="Papp T."/>
            <person name="Martin F.M."/>
            <person name="Miettinen O."/>
            <person name="Hibbett D.S."/>
            <person name="Nagy L.G."/>
        </authorList>
    </citation>
    <scope>NUCLEOTIDE SEQUENCE [LARGE SCALE GENOMIC DNA]</scope>
    <source>
        <strain evidence="2 3">CBS 962.96</strain>
    </source>
</reference>
<gene>
    <name evidence="2" type="ORF">K435DRAFT_776926</name>
</gene>
<organism evidence="2 3">
    <name type="scientific">Dendrothele bispora (strain CBS 962.96)</name>
    <dbReference type="NCBI Taxonomy" id="1314807"/>
    <lineage>
        <taxon>Eukaryota</taxon>
        <taxon>Fungi</taxon>
        <taxon>Dikarya</taxon>
        <taxon>Basidiomycota</taxon>
        <taxon>Agaricomycotina</taxon>
        <taxon>Agaricomycetes</taxon>
        <taxon>Agaricomycetidae</taxon>
        <taxon>Agaricales</taxon>
        <taxon>Agaricales incertae sedis</taxon>
        <taxon>Dendrothele</taxon>
    </lineage>
</organism>
<feature type="compositionally biased region" description="Polar residues" evidence="1">
    <location>
        <begin position="119"/>
        <end position="133"/>
    </location>
</feature>
<keyword evidence="3" id="KW-1185">Reference proteome</keyword>
<dbReference type="EMBL" id="ML179116">
    <property type="protein sequence ID" value="THU99632.1"/>
    <property type="molecule type" value="Genomic_DNA"/>
</dbReference>
<proteinExistence type="predicted"/>
<evidence type="ECO:0000313" key="2">
    <source>
        <dbReference type="EMBL" id="THU99632.1"/>
    </source>
</evidence>
<sequence>MTEGYYTGEKVPLLHPYLSMQSHSTSPRPELWSTGSDLTMGALQVSMPNDERFPNNGPGMLRPHRSLSQSSPSLGHHSPTCSQSSSLSSLSTSQLSLLPPLPMETGHDEERSFQWDPSPRSTSSSIGDSQAPVSCSDEHVHPDSLSQFESYSSDLRAGPWSAPATSEDRVWNGLGTPKS</sequence>
<evidence type="ECO:0000313" key="3">
    <source>
        <dbReference type="Proteomes" id="UP000297245"/>
    </source>
</evidence>
<feature type="region of interest" description="Disordered" evidence="1">
    <location>
        <begin position="41"/>
        <end position="179"/>
    </location>
</feature>
<feature type="compositionally biased region" description="Polar residues" evidence="1">
    <location>
        <begin position="144"/>
        <end position="153"/>
    </location>
</feature>
<dbReference type="Proteomes" id="UP000297245">
    <property type="component" value="Unassembled WGS sequence"/>
</dbReference>
<evidence type="ECO:0000256" key="1">
    <source>
        <dbReference type="SAM" id="MobiDB-lite"/>
    </source>
</evidence>
<name>A0A4S8MAY6_DENBC</name>
<accession>A0A4S8MAY6</accession>
<feature type="compositionally biased region" description="Low complexity" evidence="1">
    <location>
        <begin position="78"/>
        <end position="98"/>
    </location>
</feature>